<dbReference type="PANTHER" id="PTHR33395:SF22">
    <property type="entry name" value="REVERSE TRANSCRIPTASE DOMAIN-CONTAINING PROTEIN"/>
    <property type="match status" value="1"/>
</dbReference>
<name>A0AA85J944_TRIRE</name>
<dbReference type="WBParaSite" id="TREG1_137450.2">
    <property type="protein sequence ID" value="TREG1_137450.2"/>
    <property type="gene ID" value="TREG1_137450"/>
</dbReference>
<feature type="domain" description="Endonuclease/exonuclease/phosphatase" evidence="2">
    <location>
        <begin position="703"/>
        <end position="905"/>
    </location>
</feature>
<evidence type="ECO:0000259" key="2">
    <source>
        <dbReference type="Pfam" id="PF03372"/>
    </source>
</evidence>
<dbReference type="Pfam" id="PF03372">
    <property type="entry name" value="Exo_endo_phos"/>
    <property type="match status" value="1"/>
</dbReference>
<feature type="region of interest" description="Disordered" evidence="1">
    <location>
        <begin position="431"/>
        <end position="452"/>
    </location>
</feature>
<dbReference type="GO" id="GO:0031012">
    <property type="term" value="C:extracellular matrix"/>
    <property type="evidence" value="ECO:0007669"/>
    <property type="project" value="TreeGrafter"/>
</dbReference>
<sequence length="1135" mass="128231">MPQDSLFLYAATVVRNLKILGYAFEAHNVPKDAASFSSFFKVCRKAEFIHMLHFLFQTLDPLKYEADKLSFLVGPKSEVKFKNAIYRWLRILSAEYPKIVSNFFAVWGYPAGSAVLRFLANLSTYVLCVTNNLTSCSSQCTETTRESDELRHKFFVDSCRCILSETKLRERLKEFRCTLHTEVHDKLKELTQCKQRILLDDSIQKQLSADCHSLCSDETIDLPEELITYQIQLKKKVTSLRQQLTEHLKNHAPSLLLLSNIVEELDEKEPCIQDGDNLKMPCAGLENFTSNGMAELKQDENGKLNLRLFLRHAIELFQLAVQSYTPLFINDTSNKNGETVFKQTVERIFSQLSVLKKYSYQTIGSSSSSLEVTLQSPSTDLTQLDQPDDKELAQLMKKMQDSINNLYADLQNEWLQGSYRQLSLRQIEMTDSKSSRPCLPDHQSSNKNSNSMKDKIYESFDKFLEDSQDESNGSEGGSASTSSISIGLSDSVHMSQISPGKSLDGSICQSDSRMNSTCTSPMESSSSSSAGDNNDSNAASNNDNSMNNTISIDSDNNNNNNSEENNTTVNVSLSPEEHSFYTTPKYFNSSPSSSSTSSFEQQEVENDLQKLSINPTDTIHSKPPPQLSSSFQNLPDISEETWKFSFPTTKPSSSSQSNEKGHCVLKDFSNISNCLLYKKKHHVGWQRALKNTPIQFMTVPAIMSTNCRSLPAKINCLQSLVSSIIYHNTGIISLQETWLHDLYDDNLVYLNNFKLFRQDRCSSRKKRGGGVAIFINSQWCTSNNVCFKFSSDNIDCLTVKCRPKHLSKYNYIYISNMYIAPGCNSTELSLFADEFTSLAATSFGNSLSIVTGDFNSSDHSFLISLGHDNIVNFPTRMDNTLDLVFTNDAGIFEARKRAPLLNSDHCIIRILPKVYGKQHKRVFSHLGKKTQHRCYSHDNILNLRSMLKDTNWDLFTEQALDNTIANITHYLNFCLDVCCPKETIFLKFDRFSSTQLKKLRREKERLFKMKNKSGVKRMNTLIKLELQRLNALYNQKFLSCKSPSNMWKLLKEITGGKQMLNDISVDVNTLNESFICIPANVMIPNSNSVNNDCFSCLNTNDVLKCLQSLKPTQSLGPDGVPAVILKSVPTSCVPR</sequence>
<evidence type="ECO:0000313" key="3">
    <source>
        <dbReference type="Proteomes" id="UP000050795"/>
    </source>
</evidence>
<feature type="compositionally biased region" description="Low complexity" evidence="1">
    <location>
        <begin position="471"/>
        <end position="485"/>
    </location>
</feature>
<reference evidence="3" key="1">
    <citation type="submission" date="2022-06" db="EMBL/GenBank/DDBJ databases">
        <authorList>
            <person name="Berger JAMES D."/>
            <person name="Berger JAMES D."/>
        </authorList>
    </citation>
    <scope>NUCLEOTIDE SEQUENCE [LARGE SCALE GENOMIC DNA]</scope>
</reference>
<reference evidence="4" key="2">
    <citation type="submission" date="2023-11" db="UniProtKB">
        <authorList>
            <consortium name="WormBaseParasite"/>
        </authorList>
    </citation>
    <scope>IDENTIFICATION</scope>
</reference>
<feature type="region of interest" description="Disordered" evidence="1">
    <location>
        <begin position="495"/>
        <end position="605"/>
    </location>
</feature>
<dbReference type="GO" id="GO:0003824">
    <property type="term" value="F:catalytic activity"/>
    <property type="evidence" value="ECO:0007669"/>
    <property type="project" value="InterPro"/>
</dbReference>
<evidence type="ECO:0000313" key="4">
    <source>
        <dbReference type="WBParaSite" id="TREG1_137450.2"/>
    </source>
</evidence>
<keyword evidence="3" id="KW-1185">Reference proteome</keyword>
<dbReference type="InterPro" id="IPR036691">
    <property type="entry name" value="Endo/exonu/phosph_ase_sf"/>
</dbReference>
<dbReference type="GO" id="GO:0007508">
    <property type="term" value="P:larval heart development"/>
    <property type="evidence" value="ECO:0007669"/>
    <property type="project" value="TreeGrafter"/>
</dbReference>
<proteinExistence type="predicted"/>
<feature type="region of interest" description="Disordered" evidence="1">
    <location>
        <begin position="466"/>
        <end position="485"/>
    </location>
</feature>
<dbReference type="PANTHER" id="PTHR33395">
    <property type="entry name" value="TRANSCRIPTASE, PUTATIVE-RELATED-RELATED"/>
    <property type="match status" value="1"/>
</dbReference>
<accession>A0AA85J944</accession>
<protein>
    <recommendedName>
        <fullName evidence="2">Endonuclease/exonuclease/phosphatase domain-containing protein</fullName>
    </recommendedName>
</protein>
<dbReference type="AlphaFoldDB" id="A0AA85J944"/>
<dbReference type="InterPro" id="IPR005135">
    <property type="entry name" value="Endo/exonuclease/phosphatase"/>
</dbReference>
<feature type="compositionally biased region" description="Low complexity" evidence="1">
    <location>
        <begin position="515"/>
        <end position="572"/>
    </location>
</feature>
<evidence type="ECO:0000256" key="1">
    <source>
        <dbReference type="SAM" id="MobiDB-lite"/>
    </source>
</evidence>
<dbReference type="Proteomes" id="UP000050795">
    <property type="component" value="Unassembled WGS sequence"/>
</dbReference>
<dbReference type="GO" id="GO:0061343">
    <property type="term" value="P:cell adhesion involved in heart morphogenesis"/>
    <property type="evidence" value="ECO:0007669"/>
    <property type="project" value="TreeGrafter"/>
</dbReference>
<feature type="compositionally biased region" description="Low complexity" evidence="1">
    <location>
        <begin position="589"/>
        <end position="598"/>
    </location>
</feature>
<organism evidence="3 4">
    <name type="scientific">Trichobilharzia regenti</name>
    <name type="common">Nasal bird schistosome</name>
    <dbReference type="NCBI Taxonomy" id="157069"/>
    <lineage>
        <taxon>Eukaryota</taxon>
        <taxon>Metazoa</taxon>
        <taxon>Spiralia</taxon>
        <taxon>Lophotrochozoa</taxon>
        <taxon>Platyhelminthes</taxon>
        <taxon>Trematoda</taxon>
        <taxon>Digenea</taxon>
        <taxon>Strigeidida</taxon>
        <taxon>Schistosomatoidea</taxon>
        <taxon>Schistosomatidae</taxon>
        <taxon>Trichobilharzia</taxon>
    </lineage>
</organism>
<dbReference type="SUPFAM" id="SSF56219">
    <property type="entry name" value="DNase I-like"/>
    <property type="match status" value="1"/>
</dbReference>